<sequence>MEFSTVGRSPGDSTSPFSNVSLSDSLTHSLHSSSAPFVPLQSKQLGNEPISKRLPPAGQLAKKSSKSNNELSKSPSSKVQHVPCKFFKNGACTAGKNCVFSHSKDVEPENLLCKYYTKGNCKFGNKCALSHGLADKNKPSNTPNNNRKQSTRNNTSGQSIPRPPMSDPSSQFLKDQSALEAEIESKLSMFKLDDTNLSMSQTTFSGYPSFTTSSFTNSIPARPSLYPSLAPLKKSSFSEAPHMTSQPSFSMFANSLNSPNFGLPNLERSNFISRPLAPIHSGNVSRSTNQYVNFLSDDEESHLSYLQPNPSHFRMNPHSNFSLHSHQQLGGNHPSGNFSSFQQQAETSGILPSSLDELLTPRELSLRNTSNPTSSPQAFSNSRLQSHFPWNNHGFPDSSGPTPISLRNTQNAVDGSSVLGSSLPAGSSLGISNHHRDDSSLPNGLRIHNDRLRQNHELDADHDHLHTTSSTTDDEDEVNTFQMEGEDNYWSIMSPSQTGIPHTAI</sequence>
<evidence type="ECO:0000313" key="7">
    <source>
        <dbReference type="EMBL" id="KXN69764.1"/>
    </source>
</evidence>
<feature type="region of interest" description="Disordered" evidence="5">
    <location>
        <begin position="303"/>
        <end position="347"/>
    </location>
</feature>
<feature type="region of interest" description="Disordered" evidence="5">
    <location>
        <begin position="1"/>
        <end position="77"/>
    </location>
</feature>
<gene>
    <name evidence="7" type="ORF">CONCODRAFT_71215</name>
</gene>
<evidence type="ECO:0000256" key="2">
    <source>
        <dbReference type="ARBA" id="ARBA00022771"/>
    </source>
</evidence>
<dbReference type="SMART" id="SM00356">
    <property type="entry name" value="ZnF_C3H1"/>
    <property type="match status" value="2"/>
</dbReference>
<feature type="compositionally biased region" description="Low complexity" evidence="5">
    <location>
        <begin position="66"/>
        <end position="77"/>
    </location>
</feature>
<feature type="zinc finger region" description="C3H1-type" evidence="4">
    <location>
        <begin position="78"/>
        <end position="105"/>
    </location>
</feature>
<feature type="region of interest" description="Disordered" evidence="5">
    <location>
        <begin position="134"/>
        <end position="175"/>
    </location>
</feature>
<keyword evidence="2 4" id="KW-0863">Zinc-finger</keyword>
<dbReference type="Gene3D" id="4.10.1000.10">
    <property type="entry name" value="Zinc finger, CCCH-type"/>
    <property type="match status" value="1"/>
</dbReference>
<feature type="region of interest" description="Disordered" evidence="5">
    <location>
        <begin position="366"/>
        <end position="409"/>
    </location>
</feature>
<reference evidence="7 8" key="1">
    <citation type="journal article" date="2015" name="Genome Biol. Evol.">
        <title>Phylogenomic analyses indicate that early fungi evolved digesting cell walls of algal ancestors of land plants.</title>
        <authorList>
            <person name="Chang Y."/>
            <person name="Wang S."/>
            <person name="Sekimoto S."/>
            <person name="Aerts A.L."/>
            <person name="Choi C."/>
            <person name="Clum A."/>
            <person name="LaButti K.M."/>
            <person name="Lindquist E.A."/>
            <person name="Yee Ngan C."/>
            <person name="Ohm R.A."/>
            <person name="Salamov A.A."/>
            <person name="Grigoriev I.V."/>
            <person name="Spatafora J.W."/>
            <person name="Berbee M.L."/>
        </authorList>
    </citation>
    <scope>NUCLEOTIDE SEQUENCE [LARGE SCALE GENOMIC DNA]</scope>
    <source>
        <strain evidence="7 8">NRRL 28638</strain>
    </source>
</reference>
<feature type="domain" description="C3H1-type" evidence="6">
    <location>
        <begin position="78"/>
        <end position="105"/>
    </location>
</feature>
<feature type="domain" description="C3H1-type" evidence="6">
    <location>
        <begin position="107"/>
        <end position="134"/>
    </location>
</feature>
<feature type="compositionally biased region" description="Polar residues" evidence="5">
    <location>
        <begin position="399"/>
        <end position="409"/>
    </location>
</feature>
<dbReference type="Gene3D" id="2.30.30.1190">
    <property type="match status" value="1"/>
</dbReference>
<dbReference type="SUPFAM" id="SSF90229">
    <property type="entry name" value="CCCH zinc finger"/>
    <property type="match status" value="2"/>
</dbReference>
<dbReference type="EMBL" id="KQ964524">
    <property type="protein sequence ID" value="KXN69764.1"/>
    <property type="molecule type" value="Genomic_DNA"/>
</dbReference>
<dbReference type="AlphaFoldDB" id="A0A137P4C5"/>
<proteinExistence type="predicted"/>
<dbReference type="Pfam" id="PF18044">
    <property type="entry name" value="zf-CCCH_4"/>
    <property type="match status" value="1"/>
</dbReference>
<protein>
    <recommendedName>
        <fullName evidence="6">C3H1-type domain-containing protein</fullName>
    </recommendedName>
</protein>
<evidence type="ECO:0000256" key="5">
    <source>
        <dbReference type="SAM" id="MobiDB-lite"/>
    </source>
</evidence>
<dbReference type="OrthoDB" id="411372at2759"/>
<evidence type="ECO:0000256" key="3">
    <source>
        <dbReference type="ARBA" id="ARBA00022833"/>
    </source>
</evidence>
<feature type="compositionally biased region" description="Low complexity" evidence="5">
    <location>
        <begin position="21"/>
        <end position="34"/>
    </location>
</feature>
<feature type="zinc finger region" description="C3H1-type" evidence="4">
    <location>
        <begin position="107"/>
        <end position="134"/>
    </location>
</feature>
<evidence type="ECO:0000256" key="1">
    <source>
        <dbReference type="ARBA" id="ARBA00022723"/>
    </source>
</evidence>
<keyword evidence="3 4" id="KW-0862">Zinc</keyword>
<name>A0A137P4C5_CONC2</name>
<dbReference type="InterPro" id="IPR036855">
    <property type="entry name" value="Znf_CCCH_sf"/>
</dbReference>
<keyword evidence="1 4" id="KW-0479">Metal-binding</keyword>
<dbReference type="GO" id="GO:0008270">
    <property type="term" value="F:zinc ion binding"/>
    <property type="evidence" value="ECO:0007669"/>
    <property type="project" value="UniProtKB-KW"/>
</dbReference>
<dbReference type="InterPro" id="IPR000571">
    <property type="entry name" value="Znf_CCCH"/>
</dbReference>
<feature type="compositionally biased region" description="Polar residues" evidence="5">
    <location>
        <begin position="366"/>
        <end position="389"/>
    </location>
</feature>
<feature type="compositionally biased region" description="Polar residues" evidence="5">
    <location>
        <begin position="139"/>
        <end position="159"/>
    </location>
</feature>
<evidence type="ECO:0000259" key="6">
    <source>
        <dbReference type="PROSITE" id="PS50103"/>
    </source>
</evidence>
<dbReference type="STRING" id="796925.A0A137P4C5"/>
<feature type="compositionally biased region" description="Polar residues" evidence="5">
    <location>
        <begin position="11"/>
        <end position="20"/>
    </location>
</feature>
<organism evidence="7 8">
    <name type="scientific">Conidiobolus coronatus (strain ATCC 28846 / CBS 209.66 / NRRL 28638)</name>
    <name type="common">Delacroixia coronata</name>
    <dbReference type="NCBI Taxonomy" id="796925"/>
    <lineage>
        <taxon>Eukaryota</taxon>
        <taxon>Fungi</taxon>
        <taxon>Fungi incertae sedis</taxon>
        <taxon>Zoopagomycota</taxon>
        <taxon>Entomophthoromycotina</taxon>
        <taxon>Entomophthoromycetes</taxon>
        <taxon>Entomophthorales</taxon>
        <taxon>Ancylistaceae</taxon>
        <taxon>Conidiobolus</taxon>
    </lineage>
</organism>
<accession>A0A137P4C5</accession>
<feature type="compositionally biased region" description="Polar residues" evidence="5">
    <location>
        <begin position="317"/>
        <end position="347"/>
    </location>
</feature>
<dbReference type="Pfam" id="PF00642">
    <property type="entry name" value="zf-CCCH"/>
    <property type="match status" value="1"/>
</dbReference>
<dbReference type="Proteomes" id="UP000070444">
    <property type="component" value="Unassembled WGS sequence"/>
</dbReference>
<dbReference type="InterPro" id="IPR041367">
    <property type="entry name" value="Znf-CCCH_4"/>
</dbReference>
<keyword evidence="8" id="KW-1185">Reference proteome</keyword>
<evidence type="ECO:0000256" key="4">
    <source>
        <dbReference type="PROSITE-ProRule" id="PRU00723"/>
    </source>
</evidence>
<dbReference type="PROSITE" id="PS50103">
    <property type="entry name" value="ZF_C3H1"/>
    <property type="match status" value="2"/>
</dbReference>
<evidence type="ECO:0000313" key="8">
    <source>
        <dbReference type="Proteomes" id="UP000070444"/>
    </source>
</evidence>